<dbReference type="PANTHER" id="PTHR14222">
    <property type="entry name" value="CONDENSIN"/>
    <property type="match status" value="1"/>
</dbReference>
<keyword evidence="1" id="KW-0226">DNA condensation</keyword>
<dbReference type="SUPFAM" id="SSF48371">
    <property type="entry name" value="ARM repeat"/>
    <property type="match status" value="1"/>
</dbReference>
<dbReference type="EMBL" id="CAKXAJ010025379">
    <property type="protein sequence ID" value="CAH2238695.1"/>
    <property type="molecule type" value="Genomic_DNA"/>
</dbReference>
<accession>A0A8S4RKU9</accession>
<dbReference type="GO" id="GO:0000796">
    <property type="term" value="C:condensin complex"/>
    <property type="evidence" value="ECO:0007669"/>
    <property type="project" value="TreeGrafter"/>
</dbReference>
<dbReference type="OrthoDB" id="10263978at2759"/>
<reference evidence="3" key="1">
    <citation type="submission" date="2022-03" db="EMBL/GenBank/DDBJ databases">
        <authorList>
            <person name="Lindestad O."/>
        </authorList>
    </citation>
    <scope>NUCLEOTIDE SEQUENCE</scope>
</reference>
<dbReference type="AlphaFoldDB" id="A0A8S4RKU9"/>
<keyword evidence="4" id="KW-1185">Reference proteome</keyword>
<evidence type="ECO:0000313" key="4">
    <source>
        <dbReference type="Proteomes" id="UP000838756"/>
    </source>
</evidence>
<dbReference type="InterPro" id="IPR026971">
    <property type="entry name" value="CND1/NCAPD3"/>
</dbReference>
<name>A0A8S4RKU9_9NEOP</name>
<organism evidence="3 4">
    <name type="scientific">Pararge aegeria aegeria</name>
    <dbReference type="NCBI Taxonomy" id="348720"/>
    <lineage>
        <taxon>Eukaryota</taxon>
        <taxon>Metazoa</taxon>
        <taxon>Ecdysozoa</taxon>
        <taxon>Arthropoda</taxon>
        <taxon>Hexapoda</taxon>
        <taxon>Insecta</taxon>
        <taxon>Pterygota</taxon>
        <taxon>Neoptera</taxon>
        <taxon>Endopterygota</taxon>
        <taxon>Lepidoptera</taxon>
        <taxon>Glossata</taxon>
        <taxon>Ditrysia</taxon>
        <taxon>Papilionoidea</taxon>
        <taxon>Nymphalidae</taxon>
        <taxon>Satyrinae</taxon>
        <taxon>Satyrini</taxon>
        <taxon>Parargina</taxon>
        <taxon>Pararge</taxon>
    </lineage>
</organism>
<sequence length="625" mass="70097">MENVLEKLYELQLDHLNDEWVDGIFYSEFMEFGELPAEYESVLESMDLRATFRSIMKAINAWLRNESDDEERSWTHLSNQVKHQNLLAVLAYFIDVGSKNVTSKEHRNNAILACRVYFKLLSIPGYKAYHIYHSQLFAHSLLCLSYPKSMCDNEDNYFNTRELTLEVDSVIKELGNYVSELRAIIKDLHLNPNDMNFEDILSNLVDITGGAIVNKLHIDKVELGNISKVIYEIINILICEPNGNPSSVAIQLLFKCLLPKFIAASLDTRNANNIVKASYVTYSGLLLTKYGKAALSGYVVLLQHLCYTPDGLEKAEVRTARVSLVVGLMSLLPHKSYKKIVKWLLTLSTTAKITHRQIALEMLSKLLNNEPEEPKRTLPNENNEAEQTPGTASGEVNNEQSEQAPENLPPTVNIDEPQPGPSGTQDVLTEDESSQELPPFNENEEVTEEEVAGLLRQRSHTIAHGDVLRAVYERLHDISSTLRTRALTILTECLSSDYQPMKDAIKELNGDGEVSRLAAVGAQCVCDERAVVRKAAVGLIHRLILVRTASGNTPQPSEYAMLVGLCRDASIVVRVAAIAAIGELVTHRPSDEFVDAFLTGPMHQLSDPETKVIERERESERKKKR</sequence>
<dbReference type="GO" id="GO:0010032">
    <property type="term" value="P:meiotic chromosome condensation"/>
    <property type="evidence" value="ECO:0007669"/>
    <property type="project" value="TreeGrafter"/>
</dbReference>
<dbReference type="InterPro" id="IPR016024">
    <property type="entry name" value="ARM-type_fold"/>
</dbReference>
<evidence type="ECO:0000256" key="1">
    <source>
        <dbReference type="ARBA" id="ARBA00023067"/>
    </source>
</evidence>
<proteinExistence type="predicted"/>
<dbReference type="PANTHER" id="PTHR14222:SF1">
    <property type="entry name" value="CONDENSIN-2 COMPLEX SUBUNIT D3"/>
    <property type="match status" value="1"/>
</dbReference>
<gene>
    <name evidence="3" type="primary">jg4369</name>
    <name evidence="3" type="ORF">PAEG_LOCUS15743</name>
</gene>
<dbReference type="GO" id="GO:0007076">
    <property type="term" value="P:mitotic chromosome condensation"/>
    <property type="evidence" value="ECO:0007669"/>
    <property type="project" value="InterPro"/>
</dbReference>
<comment type="caution">
    <text evidence="3">The sequence shown here is derived from an EMBL/GenBank/DDBJ whole genome shotgun (WGS) entry which is preliminary data.</text>
</comment>
<feature type="compositionally biased region" description="Polar residues" evidence="2">
    <location>
        <begin position="379"/>
        <end position="404"/>
    </location>
</feature>
<protein>
    <submittedName>
        <fullName evidence="3">Jg4369 protein</fullName>
    </submittedName>
</protein>
<feature type="region of interest" description="Disordered" evidence="2">
    <location>
        <begin position="371"/>
        <end position="446"/>
    </location>
</feature>
<dbReference type="GO" id="GO:0042393">
    <property type="term" value="F:histone binding"/>
    <property type="evidence" value="ECO:0007669"/>
    <property type="project" value="TreeGrafter"/>
</dbReference>
<evidence type="ECO:0000313" key="3">
    <source>
        <dbReference type="EMBL" id="CAH2238695.1"/>
    </source>
</evidence>
<dbReference type="GO" id="GO:0000779">
    <property type="term" value="C:condensed chromosome, centromeric region"/>
    <property type="evidence" value="ECO:0007669"/>
    <property type="project" value="TreeGrafter"/>
</dbReference>
<dbReference type="Proteomes" id="UP000838756">
    <property type="component" value="Unassembled WGS sequence"/>
</dbReference>
<dbReference type="Gene3D" id="1.25.10.10">
    <property type="entry name" value="Leucine-rich Repeat Variant"/>
    <property type="match status" value="1"/>
</dbReference>
<evidence type="ECO:0000256" key="2">
    <source>
        <dbReference type="SAM" id="MobiDB-lite"/>
    </source>
</evidence>
<dbReference type="InterPro" id="IPR011989">
    <property type="entry name" value="ARM-like"/>
</dbReference>